<dbReference type="EMBL" id="BSEN01000015">
    <property type="protein sequence ID" value="GLJ77971.1"/>
    <property type="molecule type" value="Genomic_DNA"/>
</dbReference>
<dbReference type="GO" id="GO:0004519">
    <property type="term" value="F:endonuclease activity"/>
    <property type="evidence" value="ECO:0007669"/>
    <property type="project" value="UniProtKB-KW"/>
</dbReference>
<comment type="caution">
    <text evidence="3">The sequence shown here is derived from an EMBL/GenBank/DDBJ whole genome shotgun (WGS) entry which is preliminary data.</text>
</comment>
<keyword evidence="3" id="KW-0540">Nuclease</keyword>
<dbReference type="Gene3D" id="1.10.30.50">
    <property type="match status" value="1"/>
</dbReference>
<reference evidence="3" key="2">
    <citation type="submission" date="2023-01" db="EMBL/GenBank/DDBJ databases">
        <authorList>
            <person name="Sun Q."/>
            <person name="Evtushenko L."/>
        </authorList>
    </citation>
    <scope>NUCLEOTIDE SEQUENCE</scope>
    <source>
        <strain evidence="3">VKM Ac-1401</strain>
    </source>
</reference>
<keyword evidence="3" id="KW-0255">Endonuclease</keyword>
<evidence type="ECO:0000313" key="4">
    <source>
        <dbReference type="Proteomes" id="UP001142372"/>
    </source>
</evidence>
<dbReference type="RefSeq" id="WP_271178571.1">
    <property type="nucleotide sequence ID" value="NZ_BAAAJO010000003.1"/>
</dbReference>
<dbReference type="CDD" id="cd00085">
    <property type="entry name" value="HNHc"/>
    <property type="match status" value="1"/>
</dbReference>
<sequence>MTNRHADRMREFLAPFATPNRFARDELLGALTELGELQAALDAVKLRVVGEVVARSILPCDANPVSRAGHASIASLLAERWRISLSAARTMHVVGEAIAPRRSLVGESLPSRFPVVAAALGADDAGGAILSLDEAAVIVRELTKAEANCSVDERSLGESLLVERARDLGMADLRCVAVHVRDRLDQDGIRPREERQRQRRSLAISTTSDGMTHVDWYLDPESAGHVVSAIDAVVGHGMRSVGFRDTDEGSSDCAEAESIEELPDSRTIAQRRSDAGTEVFRHFAACEQRVSLGGAPVTMVVRVGLDALRAGIGTAEIDAVSSPISASTARRMALDARVIPVVLGGASEVLDLGRSRRLFSKAQRLALAERDDGCAWPGCPHPPTYTEAHHIRWWEAHAGPTDLRNGVLLCSSHHHRVHQDDWDIVVRDAVPHFVPPRHLDATRRPRAGGRVRLRPTG</sequence>
<gene>
    <name evidence="3" type="ORF">GCM10017584_35450</name>
</gene>
<evidence type="ECO:0000259" key="2">
    <source>
        <dbReference type="SMART" id="SM00507"/>
    </source>
</evidence>
<accession>A0A9W6M1K3</accession>
<dbReference type="InterPro" id="IPR003870">
    <property type="entry name" value="DUF222"/>
</dbReference>
<evidence type="ECO:0000256" key="1">
    <source>
        <dbReference type="SAM" id="MobiDB-lite"/>
    </source>
</evidence>
<keyword evidence="4" id="KW-1185">Reference proteome</keyword>
<dbReference type="SMART" id="SM00507">
    <property type="entry name" value="HNHc"/>
    <property type="match status" value="1"/>
</dbReference>
<evidence type="ECO:0000313" key="3">
    <source>
        <dbReference type="EMBL" id="GLJ77971.1"/>
    </source>
</evidence>
<dbReference type="AlphaFoldDB" id="A0A9W6M1K3"/>
<dbReference type="Proteomes" id="UP001142372">
    <property type="component" value="Unassembled WGS sequence"/>
</dbReference>
<organism evidence="3 4">
    <name type="scientific">Leifsonia poae</name>
    <dbReference type="NCBI Taxonomy" id="110933"/>
    <lineage>
        <taxon>Bacteria</taxon>
        <taxon>Bacillati</taxon>
        <taxon>Actinomycetota</taxon>
        <taxon>Actinomycetes</taxon>
        <taxon>Micrococcales</taxon>
        <taxon>Microbacteriaceae</taxon>
        <taxon>Leifsonia</taxon>
    </lineage>
</organism>
<dbReference type="Pfam" id="PF13391">
    <property type="entry name" value="HNH_2"/>
    <property type="match status" value="1"/>
</dbReference>
<dbReference type="Pfam" id="PF02720">
    <property type="entry name" value="DUF222"/>
    <property type="match status" value="1"/>
</dbReference>
<proteinExistence type="predicted"/>
<feature type="region of interest" description="Disordered" evidence="1">
    <location>
        <begin position="437"/>
        <end position="457"/>
    </location>
</feature>
<reference evidence="3" key="1">
    <citation type="journal article" date="2014" name="Int. J. Syst. Evol. Microbiol.">
        <title>Complete genome sequence of Corynebacterium casei LMG S-19264T (=DSM 44701T), isolated from a smear-ripened cheese.</title>
        <authorList>
            <consortium name="US DOE Joint Genome Institute (JGI-PGF)"/>
            <person name="Walter F."/>
            <person name="Albersmeier A."/>
            <person name="Kalinowski J."/>
            <person name="Ruckert C."/>
        </authorList>
    </citation>
    <scope>NUCLEOTIDE SEQUENCE</scope>
    <source>
        <strain evidence="3">VKM Ac-1401</strain>
    </source>
</reference>
<dbReference type="InterPro" id="IPR003615">
    <property type="entry name" value="HNH_nuc"/>
</dbReference>
<feature type="domain" description="HNH nuclease" evidence="2">
    <location>
        <begin position="362"/>
        <end position="415"/>
    </location>
</feature>
<name>A0A9W6M1K3_9MICO</name>
<feature type="compositionally biased region" description="Basic residues" evidence="1">
    <location>
        <begin position="444"/>
        <end position="457"/>
    </location>
</feature>
<keyword evidence="3" id="KW-0378">Hydrolase</keyword>
<protein>
    <submittedName>
        <fullName evidence="3">HNH endonuclease</fullName>
    </submittedName>
</protein>